<proteinExistence type="predicted"/>
<evidence type="ECO:0000313" key="2">
    <source>
        <dbReference type="Proteomes" id="UP001060215"/>
    </source>
</evidence>
<sequence length="182" mass="21248">MELIQTFSTPFWLVLLFKVLFWDIIAHYFFSDVQSIIRTLSALVSTKWKIWNTRPIMNKQYSFCFHEDNIDEKICSAELKIVMDKLGIECDPDGDLISAKELSELFEEEPSFEEVREAFDVFDENKDGFIDATELQRVLCNLGLEEVSQVEACKRMISAFDENGDGFIDLNEFVKFMQKCFC</sequence>
<dbReference type="Proteomes" id="UP001060215">
    <property type="component" value="Chromosome 12"/>
</dbReference>
<evidence type="ECO:0000313" key="1">
    <source>
        <dbReference type="EMBL" id="KAI7994900.1"/>
    </source>
</evidence>
<comment type="caution">
    <text evidence="1">The sequence shown here is derived from an EMBL/GenBank/DDBJ whole genome shotgun (WGS) entry which is preliminary data.</text>
</comment>
<keyword evidence="2" id="KW-1185">Reference proteome</keyword>
<name>A0ACC0G3G3_9ERIC</name>
<gene>
    <name evidence="1" type="ORF">LOK49_LG11G01138</name>
</gene>
<reference evidence="1 2" key="1">
    <citation type="journal article" date="2022" name="Plant J.">
        <title>Chromosome-level genome of Camellia lanceoleosa provides a valuable resource for understanding genome evolution and self-incompatibility.</title>
        <authorList>
            <person name="Gong W."/>
            <person name="Xiao S."/>
            <person name="Wang L."/>
            <person name="Liao Z."/>
            <person name="Chang Y."/>
            <person name="Mo W."/>
            <person name="Hu G."/>
            <person name="Li W."/>
            <person name="Zhao G."/>
            <person name="Zhu H."/>
            <person name="Hu X."/>
            <person name="Ji K."/>
            <person name="Xiang X."/>
            <person name="Song Q."/>
            <person name="Yuan D."/>
            <person name="Jin S."/>
            <person name="Zhang L."/>
        </authorList>
    </citation>
    <scope>NUCLEOTIDE SEQUENCE [LARGE SCALE GENOMIC DNA]</scope>
    <source>
        <strain evidence="1">SQ_2022a</strain>
    </source>
</reference>
<protein>
    <submittedName>
        <fullName evidence="1">Calcium-binding protein CML46</fullName>
    </submittedName>
</protein>
<accession>A0ACC0G3G3</accession>
<organism evidence="1 2">
    <name type="scientific">Camellia lanceoleosa</name>
    <dbReference type="NCBI Taxonomy" id="1840588"/>
    <lineage>
        <taxon>Eukaryota</taxon>
        <taxon>Viridiplantae</taxon>
        <taxon>Streptophyta</taxon>
        <taxon>Embryophyta</taxon>
        <taxon>Tracheophyta</taxon>
        <taxon>Spermatophyta</taxon>
        <taxon>Magnoliopsida</taxon>
        <taxon>eudicotyledons</taxon>
        <taxon>Gunneridae</taxon>
        <taxon>Pentapetalae</taxon>
        <taxon>asterids</taxon>
        <taxon>Ericales</taxon>
        <taxon>Theaceae</taxon>
        <taxon>Camellia</taxon>
    </lineage>
</organism>
<dbReference type="EMBL" id="CM045769">
    <property type="protein sequence ID" value="KAI7994900.1"/>
    <property type="molecule type" value="Genomic_DNA"/>
</dbReference>